<keyword evidence="10" id="KW-0256">Endoplasmic reticulum</keyword>
<feature type="transmembrane region" description="Helical" evidence="14">
    <location>
        <begin position="261"/>
        <end position="280"/>
    </location>
</feature>
<evidence type="ECO:0000256" key="13">
    <source>
        <dbReference type="PROSITE-ProRule" id="PRU00339"/>
    </source>
</evidence>
<dbReference type="GeneID" id="20654099"/>
<dbReference type="STRING" id="1094619.G4YFJ7"/>
<dbReference type="GO" id="GO:0030968">
    <property type="term" value="P:endoplasmic reticulum unfolded protein response"/>
    <property type="evidence" value="ECO:0007669"/>
    <property type="project" value="TreeGrafter"/>
</dbReference>
<evidence type="ECO:0000313" key="18">
    <source>
        <dbReference type="Proteomes" id="UP000002640"/>
    </source>
</evidence>
<dbReference type="SMART" id="SM00028">
    <property type="entry name" value="TPR"/>
    <property type="match status" value="2"/>
</dbReference>
<keyword evidence="15" id="KW-0732">Signal</keyword>
<name>G4YFJ7_PHYSP</name>
<evidence type="ECO:0000256" key="5">
    <source>
        <dbReference type="ARBA" id="ARBA00012839"/>
    </source>
</evidence>
<dbReference type="InterPro" id="IPR019734">
    <property type="entry name" value="TPR_rpt"/>
</dbReference>
<dbReference type="SUPFAM" id="SSF48452">
    <property type="entry name" value="TPR-like"/>
    <property type="match status" value="2"/>
</dbReference>
<dbReference type="EMBL" id="JH159151">
    <property type="protein sequence ID" value="EGZ26982.1"/>
    <property type="molecule type" value="Genomic_DNA"/>
</dbReference>
<feature type="repeat" description="TPR" evidence="13">
    <location>
        <begin position="621"/>
        <end position="654"/>
    </location>
</feature>
<reference evidence="17 18" key="1">
    <citation type="journal article" date="2006" name="Science">
        <title>Phytophthora genome sequences uncover evolutionary origins and mechanisms of pathogenesis.</title>
        <authorList>
            <person name="Tyler B.M."/>
            <person name="Tripathy S."/>
            <person name="Zhang X."/>
            <person name="Dehal P."/>
            <person name="Jiang R.H."/>
            <person name="Aerts A."/>
            <person name="Arredondo F.D."/>
            <person name="Baxter L."/>
            <person name="Bensasson D."/>
            <person name="Beynon J.L."/>
            <person name="Chapman J."/>
            <person name="Damasceno C.M."/>
            <person name="Dorrance A.E."/>
            <person name="Dou D."/>
            <person name="Dickerman A.W."/>
            <person name="Dubchak I.L."/>
            <person name="Garbelotto M."/>
            <person name="Gijzen M."/>
            <person name="Gordon S.G."/>
            <person name="Govers F."/>
            <person name="Grunwald N.J."/>
            <person name="Huang W."/>
            <person name="Ivors K.L."/>
            <person name="Jones R.W."/>
            <person name="Kamoun S."/>
            <person name="Krampis K."/>
            <person name="Lamour K.H."/>
            <person name="Lee M.K."/>
            <person name="McDonald W.H."/>
            <person name="Medina M."/>
            <person name="Meijer H.J."/>
            <person name="Nordberg E.K."/>
            <person name="Maclean D.J."/>
            <person name="Ospina-Giraldo M.D."/>
            <person name="Morris P.F."/>
            <person name="Phuntumart V."/>
            <person name="Putnam N.H."/>
            <person name="Rash S."/>
            <person name="Rose J.K."/>
            <person name="Sakihama Y."/>
            <person name="Salamov A.A."/>
            <person name="Savidor A."/>
            <person name="Scheuring C.F."/>
            <person name="Smith B.M."/>
            <person name="Sobral B.W."/>
            <person name="Terry A."/>
            <person name="Torto-Alalibo T.A."/>
            <person name="Win J."/>
            <person name="Xu Z."/>
            <person name="Zhang H."/>
            <person name="Grigoriev I.V."/>
            <person name="Rokhsar D.S."/>
            <person name="Boore J.L."/>
        </authorList>
    </citation>
    <scope>NUCLEOTIDE SEQUENCE [LARGE SCALE GENOMIC DNA]</scope>
    <source>
        <strain evidence="17 18">P6497</strain>
    </source>
</reference>
<dbReference type="EC" id="2.4.1.109" evidence="5"/>
<evidence type="ECO:0000256" key="10">
    <source>
        <dbReference type="ARBA" id="ARBA00022824"/>
    </source>
</evidence>
<dbReference type="AlphaFoldDB" id="G4YFJ7"/>
<dbReference type="GO" id="GO:0005783">
    <property type="term" value="C:endoplasmic reticulum"/>
    <property type="evidence" value="ECO:0007669"/>
    <property type="project" value="UniProtKB-SubCell"/>
</dbReference>
<feature type="chain" id="PRO_5003471156" description="dolichyl-phosphate-mannose--protein mannosyltransferase" evidence="15">
    <location>
        <begin position="29"/>
        <end position="727"/>
    </location>
</feature>
<dbReference type="SMR" id="G4YFJ7"/>
<evidence type="ECO:0000256" key="11">
    <source>
        <dbReference type="ARBA" id="ARBA00022989"/>
    </source>
</evidence>
<dbReference type="PROSITE" id="PS50005">
    <property type="entry name" value="TPR"/>
    <property type="match status" value="1"/>
</dbReference>
<evidence type="ECO:0000259" key="16">
    <source>
        <dbReference type="Pfam" id="PF08409"/>
    </source>
</evidence>
<feature type="transmembrane region" description="Helical" evidence="14">
    <location>
        <begin position="215"/>
        <end position="240"/>
    </location>
</feature>
<dbReference type="Proteomes" id="UP000002640">
    <property type="component" value="Unassembled WGS sequence"/>
</dbReference>
<dbReference type="RefSeq" id="XP_009514257.1">
    <property type="nucleotide sequence ID" value="XM_009515962.1"/>
</dbReference>
<evidence type="ECO:0000256" key="7">
    <source>
        <dbReference type="ARBA" id="ARBA00022692"/>
    </source>
</evidence>
<keyword evidence="18" id="KW-1185">Reference proteome</keyword>
<dbReference type="GO" id="GO:0016020">
    <property type="term" value="C:membrane"/>
    <property type="evidence" value="ECO:0007669"/>
    <property type="project" value="UniProtKB-SubCell"/>
</dbReference>
<evidence type="ECO:0000256" key="6">
    <source>
        <dbReference type="ARBA" id="ARBA00022679"/>
    </source>
</evidence>
<evidence type="ECO:0000256" key="9">
    <source>
        <dbReference type="ARBA" id="ARBA00022803"/>
    </source>
</evidence>
<keyword evidence="8" id="KW-0677">Repeat</keyword>
<evidence type="ECO:0000313" key="17">
    <source>
        <dbReference type="EMBL" id="EGZ26982.1"/>
    </source>
</evidence>
<evidence type="ECO:0000256" key="14">
    <source>
        <dbReference type="SAM" id="Phobius"/>
    </source>
</evidence>
<feature type="transmembrane region" description="Helical" evidence="14">
    <location>
        <begin position="377"/>
        <end position="398"/>
    </location>
</feature>
<dbReference type="GO" id="GO:0004169">
    <property type="term" value="F:dolichyl-phosphate-mannose-protein mannosyltransferase activity"/>
    <property type="evidence" value="ECO:0007669"/>
    <property type="project" value="UniProtKB-EC"/>
</dbReference>
<dbReference type="InParanoid" id="G4YFJ7"/>
<accession>G4YFJ7</accession>
<keyword evidence="12 14" id="KW-0472">Membrane</keyword>
<protein>
    <recommendedName>
        <fullName evidence="5">dolichyl-phosphate-mannose--protein mannosyltransferase</fullName>
        <ecNumber evidence="5">2.4.1.109</ecNumber>
    </recommendedName>
</protein>
<dbReference type="InterPro" id="IPR052346">
    <property type="entry name" value="O-mannosyl-transferase_TMTC"/>
</dbReference>
<keyword evidence="7 14" id="KW-0812">Transmembrane</keyword>
<dbReference type="KEGG" id="psoj:PHYSODRAFT_471476"/>
<dbReference type="InterPro" id="IPR013618">
    <property type="entry name" value="TMTC_DUF1736"/>
</dbReference>
<organism evidence="17 18">
    <name type="scientific">Phytophthora sojae (strain P6497)</name>
    <name type="common">Soybean stem and root rot agent</name>
    <name type="synonym">Phytophthora megasperma f. sp. glycines</name>
    <dbReference type="NCBI Taxonomy" id="1094619"/>
    <lineage>
        <taxon>Eukaryota</taxon>
        <taxon>Sar</taxon>
        <taxon>Stramenopiles</taxon>
        <taxon>Oomycota</taxon>
        <taxon>Peronosporomycetes</taxon>
        <taxon>Peronosporales</taxon>
        <taxon>Peronosporaceae</taxon>
        <taxon>Phytophthora</taxon>
    </lineage>
</organism>
<feature type="transmembrane region" description="Helical" evidence="14">
    <location>
        <begin position="347"/>
        <end position="365"/>
    </location>
</feature>
<sequence length="727" mass="80319">MLLDVSPREASVLLVFLAALATAWTANANGFVWDDRSAVLANADAQSSGLLDVWSHDFWGTHIRSAHSHKSYRPLTVLSFRLNFLLAGGHSAWFYHCTNALVHAACSVLVWKVADELFWQHKRRLGEEEKVTENPQDASPMAANGREKAEHDGEGCSLVGSVTAGLLFAVHPIHCDAVASIVGRADLLCTSLCLLAFLVYARGAGEGDTKWGDVALALVLTVAAGLCKELGFTNFALLVVYDLLRIHHYRSVVRGVQSMKWRIGVTVGVGILAALVRVWVNGEHRQMEWNILANNVVVQESRLTRTLSYAHLHAWYLWKLVWPRWLSFDYGYNTIPVIEGVADPRNVYTLLAYAVVLIGLRSAMLQLWGSSKTSPSSLLMMSIAFGVVPFIPASNIIFPVGTVVAERLLYFPSVGFCLLVGHLRNADWVSEESLFKEAVKVLPTNVKVLSNEAKNLLNPDPAKALDYLRVAMGMIPKHIESQTNAGLAFVTLASRNNHDEDLFLHGVRHLYKATMLAPNHFQAPGFIGGEIHSHWMKTHLPLGEPSLEDYLGSESVAIATKFLDHAIDRQSIYPTHFYHRGNIAFESGDLDAAISFFHLTEVANGVIRDRKVDPELLVEASVIYNMLGVCYKKKGEVDTALDLLRKGIALYPEETDLHVNAALILLYEGKPMEADAQLKAGLIAATQPGHIQKLRTIVNMLKESKMDTAVEVVLDRVAALERQFSSN</sequence>
<dbReference type="UniPathway" id="UPA00378"/>
<keyword evidence="9 13" id="KW-0802">TPR repeat</keyword>
<evidence type="ECO:0000256" key="12">
    <source>
        <dbReference type="ARBA" id="ARBA00023136"/>
    </source>
</evidence>
<evidence type="ECO:0000256" key="3">
    <source>
        <dbReference type="ARBA" id="ARBA00004922"/>
    </source>
</evidence>
<comment type="similarity">
    <text evidence="4">Belongs to the TMTC family.</text>
</comment>
<dbReference type="OMA" id="AWYLWKL"/>
<evidence type="ECO:0000256" key="1">
    <source>
        <dbReference type="ARBA" id="ARBA00004141"/>
    </source>
</evidence>
<keyword evidence="6" id="KW-0808">Transferase</keyword>
<feature type="transmembrane region" description="Helical" evidence="14">
    <location>
        <begin position="185"/>
        <end position="203"/>
    </location>
</feature>
<dbReference type="PANTHER" id="PTHR44227:SF3">
    <property type="entry name" value="PROTEIN O-MANNOSYL-TRANSFERASE TMTC4"/>
    <property type="match status" value="1"/>
</dbReference>
<proteinExistence type="inferred from homology"/>
<dbReference type="PANTHER" id="PTHR44227">
    <property type="match status" value="1"/>
</dbReference>
<evidence type="ECO:0000256" key="8">
    <source>
        <dbReference type="ARBA" id="ARBA00022737"/>
    </source>
</evidence>
<gene>
    <name evidence="17" type="ORF">PHYSODRAFT_471476</name>
</gene>
<feature type="signal peptide" evidence="15">
    <location>
        <begin position="1"/>
        <end position="28"/>
    </location>
</feature>
<evidence type="ECO:0000256" key="4">
    <source>
        <dbReference type="ARBA" id="ARBA00007882"/>
    </source>
</evidence>
<dbReference type="Pfam" id="PF08409">
    <property type="entry name" value="TMTC_DUF1736"/>
    <property type="match status" value="1"/>
</dbReference>
<dbReference type="Gene3D" id="1.25.40.10">
    <property type="entry name" value="Tetratricopeptide repeat domain"/>
    <property type="match status" value="1"/>
</dbReference>
<evidence type="ECO:0000256" key="15">
    <source>
        <dbReference type="SAM" id="SignalP"/>
    </source>
</evidence>
<comment type="subcellular location">
    <subcellularLocation>
        <location evidence="2">Endoplasmic reticulum</location>
    </subcellularLocation>
    <subcellularLocation>
        <location evidence="1">Membrane</location>
        <topology evidence="1">Multi-pass membrane protein</topology>
    </subcellularLocation>
</comment>
<keyword evidence="11 14" id="KW-1133">Transmembrane helix</keyword>
<feature type="domain" description="DUF1736" evidence="16">
    <location>
        <begin position="297"/>
        <end position="356"/>
    </location>
</feature>
<dbReference type="InterPro" id="IPR011990">
    <property type="entry name" value="TPR-like_helical_dom_sf"/>
</dbReference>
<comment type="pathway">
    <text evidence="3">Protein modification; protein glycosylation.</text>
</comment>
<evidence type="ECO:0000256" key="2">
    <source>
        <dbReference type="ARBA" id="ARBA00004240"/>
    </source>
</evidence>